<gene>
    <name evidence="3" type="ORF">BST96_15545</name>
</gene>
<dbReference type="InterPro" id="IPR002840">
    <property type="entry name" value="PMDh-S-like_dom"/>
</dbReference>
<dbReference type="EMBL" id="CP019343">
    <property type="protein sequence ID" value="ARN75400.1"/>
    <property type="molecule type" value="Genomic_DNA"/>
</dbReference>
<evidence type="ECO:0000259" key="2">
    <source>
        <dbReference type="Pfam" id="PF01989"/>
    </source>
</evidence>
<sequence length="92" mass="9279">MSIKGTLLVLPGIKGSTAGPGALLECLYAGNGPAALLLCEVESSAIIAVTAYEALTEASIPVVEISTRTATALESGSYWCIAPPQLKAASKS</sequence>
<keyword evidence="4" id="KW-1185">Reference proteome</keyword>
<dbReference type="KEGG" id="osg:BST96_15545"/>
<name>A0A1X9NBI9_9GAMM</name>
<feature type="domain" description="Phosphomevalonate dehydratase small subunit-like" evidence="2">
    <location>
        <begin position="2"/>
        <end position="63"/>
    </location>
</feature>
<evidence type="ECO:0000256" key="1">
    <source>
        <dbReference type="ARBA" id="ARBA00023239"/>
    </source>
</evidence>
<dbReference type="AlphaFoldDB" id="A0A1X9NBI9"/>
<evidence type="ECO:0000313" key="4">
    <source>
        <dbReference type="Proteomes" id="UP000193450"/>
    </source>
</evidence>
<dbReference type="STRING" id="716816.BST96_15545"/>
<proteinExistence type="predicted"/>
<accession>A0A1X9NBI9</accession>
<dbReference type="SUPFAM" id="SSF52016">
    <property type="entry name" value="LeuD/IlvD-like"/>
    <property type="match status" value="1"/>
</dbReference>
<protein>
    <recommendedName>
        <fullName evidence="2">Phosphomevalonate dehydratase small subunit-like domain-containing protein</fullName>
    </recommendedName>
</protein>
<dbReference type="Proteomes" id="UP000193450">
    <property type="component" value="Chromosome"/>
</dbReference>
<keyword evidence="1" id="KW-0456">Lyase</keyword>
<organism evidence="3 4">
    <name type="scientific">Oceanicoccus sagamiensis</name>
    <dbReference type="NCBI Taxonomy" id="716816"/>
    <lineage>
        <taxon>Bacteria</taxon>
        <taxon>Pseudomonadati</taxon>
        <taxon>Pseudomonadota</taxon>
        <taxon>Gammaproteobacteria</taxon>
        <taxon>Cellvibrionales</taxon>
        <taxon>Spongiibacteraceae</taxon>
        <taxon>Oceanicoccus</taxon>
    </lineage>
</organism>
<dbReference type="Pfam" id="PF01989">
    <property type="entry name" value="AcnX_swivel_put"/>
    <property type="match status" value="1"/>
</dbReference>
<evidence type="ECO:0000313" key="3">
    <source>
        <dbReference type="EMBL" id="ARN75400.1"/>
    </source>
</evidence>
<reference evidence="3 4" key="1">
    <citation type="submission" date="2016-11" db="EMBL/GenBank/DDBJ databases">
        <title>Trade-off between light-utilization and light-protection in marine flavobacteria.</title>
        <authorList>
            <person name="Kumagai Y."/>
        </authorList>
    </citation>
    <scope>NUCLEOTIDE SEQUENCE [LARGE SCALE GENOMIC DNA]</scope>
    <source>
        <strain evidence="3 4">NBRC 107125</strain>
    </source>
</reference>
<dbReference type="Gene3D" id="3.50.30.10">
    <property type="entry name" value="Phosphohistidine domain"/>
    <property type="match status" value="1"/>
</dbReference>
<dbReference type="GO" id="GO:0016829">
    <property type="term" value="F:lyase activity"/>
    <property type="evidence" value="ECO:0007669"/>
    <property type="project" value="UniProtKB-KW"/>
</dbReference>